<name>H3A9N8_LATCH</name>
<dbReference type="InterPro" id="IPR007110">
    <property type="entry name" value="Ig-like_dom"/>
</dbReference>
<dbReference type="SUPFAM" id="SSF48726">
    <property type="entry name" value="Immunoglobulin"/>
    <property type="match status" value="2"/>
</dbReference>
<dbReference type="Pfam" id="PF07686">
    <property type="entry name" value="V-set"/>
    <property type="match status" value="1"/>
</dbReference>
<reference evidence="5" key="1">
    <citation type="submission" date="2011-08" db="EMBL/GenBank/DDBJ databases">
        <title>The draft genome of Latimeria chalumnae.</title>
        <authorList>
            <person name="Di Palma F."/>
            <person name="Alfoldi J."/>
            <person name="Johnson J."/>
            <person name="Berlin A."/>
            <person name="Gnerre S."/>
            <person name="Jaffe D."/>
            <person name="MacCallum I."/>
            <person name="Young S."/>
            <person name="Walker B.J."/>
            <person name="Lander E."/>
            <person name="Lindblad-Toh K."/>
        </authorList>
    </citation>
    <scope>NUCLEOTIDE SEQUENCE [LARGE SCALE GENOMIC DNA]</scope>
    <source>
        <strain evidence="5">Wild caught</strain>
    </source>
</reference>
<keyword evidence="1" id="KW-1015">Disulfide bond</keyword>
<dbReference type="CDD" id="cd00099">
    <property type="entry name" value="IgV"/>
    <property type="match status" value="1"/>
</dbReference>
<feature type="domain" description="Ig-like" evidence="3">
    <location>
        <begin position="130"/>
        <end position="226"/>
    </location>
</feature>
<dbReference type="PROSITE" id="PS50835">
    <property type="entry name" value="IG_LIKE"/>
    <property type="match status" value="2"/>
</dbReference>
<evidence type="ECO:0000259" key="3">
    <source>
        <dbReference type="PROSITE" id="PS50835"/>
    </source>
</evidence>
<dbReference type="STRING" id="7897.ENSLACP00000006359"/>
<protein>
    <recommendedName>
        <fullName evidence="3">Ig-like domain-containing protein</fullName>
    </recommendedName>
</protein>
<evidence type="ECO:0000256" key="2">
    <source>
        <dbReference type="ARBA" id="ARBA00023319"/>
    </source>
</evidence>
<dbReference type="Proteomes" id="UP000008672">
    <property type="component" value="Unassembled WGS sequence"/>
</dbReference>
<evidence type="ECO:0000256" key="1">
    <source>
        <dbReference type="ARBA" id="ARBA00023157"/>
    </source>
</evidence>
<dbReference type="SMART" id="SM00406">
    <property type="entry name" value="IGv"/>
    <property type="match status" value="1"/>
</dbReference>
<keyword evidence="2" id="KW-0393">Immunoglobulin domain</keyword>
<dbReference type="eggNOG" id="ENOG502RZRZ">
    <property type="taxonomic scope" value="Eukaryota"/>
</dbReference>
<dbReference type="InterPro" id="IPR003599">
    <property type="entry name" value="Ig_sub"/>
</dbReference>
<dbReference type="Ensembl" id="ENSLACT00000006412.1">
    <property type="protein sequence ID" value="ENSLACP00000006359.1"/>
    <property type="gene ID" value="ENSLACG00000005642.1"/>
</dbReference>
<dbReference type="SMART" id="SM00409">
    <property type="entry name" value="IG"/>
    <property type="match status" value="1"/>
</dbReference>
<evidence type="ECO:0000313" key="5">
    <source>
        <dbReference type="Proteomes" id="UP000008672"/>
    </source>
</evidence>
<reference evidence="4" key="3">
    <citation type="submission" date="2025-09" db="UniProtKB">
        <authorList>
            <consortium name="Ensembl"/>
        </authorList>
    </citation>
    <scope>IDENTIFICATION</scope>
</reference>
<dbReference type="FunFam" id="2.60.40.10:FF:000283">
    <property type="entry name" value="Immunoglobulin kappa constant"/>
    <property type="match status" value="1"/>
</dbReference>
<sequence length="231" mass="25201">GLETLPVLVQTPVAVAVLRGQTVTITCAMQNNKTENNYIRWFHQLPGQETKMLVQLMPDNKIVRGPNITTRFVPSRDVSAKSNSYFLTISDVAEEDSSKYYCSMWLPGKLGIIWGNGTWLHVLAKPPTAPSVALYAPLEEELSAGSGTISCLARGFYPESITVLWSLNGSFTSRGVSTGPALSQANKMFSVASYLHVTANEWSSGSLYSCLVQHHSTDTIIQKPISARACT</sequence>
<dbReference type="Pfam" id="PF07654">
    <property type="entry name" value="C1-set"/>
    <property type="match status" value="1"/>
</dbReference>
<dbReference type="InParanoid" id="H3A9N8"/>
<evidence type="ECO:0000313" key="4">
    <source>
        <dbReference type="Ensembl" id="ENSLACP00000006359.1"/>
    </source>
</evidence>
<dbReference type="GeneTree" id="ENSGT00950000184155"/>
<dbReference type="HOGENOM" id="CLU_077975_3_0_1"/>
<dbReference type="PANTHER" id="PTHR19944:SF98">
    <property type="entry name" value="IG-LIKE DOMAIN-CONTAINING PROTEIN"/>
    <property type="match status" value="1"/>
</dbReference>
<dbReference type="InterPro" id="IPR050160">
    <property type="entry name" value="MHC/Immunoglobulin"/>
</dbReference>
<dbReference type="EMBL" id="AFYH01211831">
    <property type="status" value="NOT_ANNOTATED_CDS"/>
    <property type="molecule type" value="Genomic_DNA"/>
</dbReference>
<dbReference type="Gene3D" id="2.60.40.10">
    <property type="entry name" value="Immunoglobulins"/>
    <property type="match status" value="2"/>
</dbReference>
<keyword evidence="5" id="KW-1185">Reference proteome</keyword>
<organism evidence="4 5">
    <name type="scientific">Latimeria chalumnae</name>
    <name type="common">Coelacanth</name>
    <dbReference type="NCBI Taxonomy" id="7897"/>
    <lineage>
        <taxon>Eukaryota</taxon>
        <taxon>Metazoa</taxon>
        <taxon>Chordata</taxon>
        <taxon>Craniata</taxon>
        <taxon>Vertebrata</taxon>
        <taxon>Euteleostomi</taxon>
        <taxon>Coelacanthiformes</taxon>
        <taxon>Coelacanthidae</taxon>
        <taxon>Latimeria</taxon>
    </lineage>
</organism>
<feature type="domain" description="Ig-like" evidence="3">
    <location>
        <begin position="6"/>
        <end position="104"/>
    </location>
</feature>
<gene>
    <name evidence="4" type="primary">LOC102356797</name>
</gene>
<dbReference type="FunCoup" id="H3A9N8">
    <property type="interactions" value="227"/>
</dbReference>
<accession>H3A9N8</accession>
<dbReference type="InterPro" id="IPR003006">
    <property type="entry name" value="Ig/MHC_CS"/>
</dbReference>
<dbReference type="PANTHER" id="PTHR19944">
    <property type="entry name" value="MHC CLASS II-RELATED"/>
    <property type="match status" value="1"/>
</dbReference>
<proteinExistence type="predicted"/>
<reference evidence="4" key="2">
    <citation type="submission" date="2025-08" db="UniProtKB">
        <authorList>
            <consortium name="Ensembl"/>
        </authorList>
    </citation>
    <scope>IDENTIFICATION</scope>
</reference>
<dbReference type="InterPro" id="IPR036179">
    <property type="entry name" value="Ig-like_dom_sf"/>
</dbReference>
<dbReference type="InterPro" id="IPR013106">
    <property type="entry name" value="Ig_V-set"/>
</dbReference>
<dbReference type="InterPro" id="IPR003597">
    <property type="entry name" value="Ig_C1-set"/>
</dbReference>
<dbReference type="InterPro" id="IPR013783">
    <property type="entry name" value="Ig-like_fold"/>
</dbReference>
<dbReference type="SMART" id="SM00407">
    <property type="entry name" value="IGc1"/>
    <property type="match status" value="1"/>
</dbReference>
<dbReference type="PROSITE" id="PS00290">
    <property type="entry name" value="IG_MHC"/>
    <property type="match status" value="1"/>
</dbReference>
<dbReference type="AlphaFoldDB" id="H3A9N8"/>